<keyword evidence="7 12" id="KW-0418">Kinase</keyword>
<dbReference type="GO" id="GO:0005524">
    <property type="term" value="F:ATP binding"/>
    <property type="evidence" value="ECO:0007669"/>
    <property type="project" value="UniProtKB-KW"/>
</dbReference>
<dbReference type="EC" id="2.7.13.3" evidence="3"/>
<dbReference type="InterPro" id="IPR003661">
    <property type="entry name" value="HisK_dim/P_dom"/>
</dbReference>
<dbReference type="GO" id="GO:0000155">
    <property type="term" value="F:phosphorelay sensor kinase activity"/>
    <property type="evidence" value="ECO:0007669"/>
    <property type="project" value="InterPro"/>
</dbReference>
<comment type="catalytic activity">
    <reaction evidence="1">
        <text>ATP + protein L-histidine = ADP + protein N-phospho-L-histidine.</text>
        <dbReference type="EC" id="2.7.13.3"/>
    </reaction>
</comment>
<comment type="caution">
    <text evidence="12">The sequence shown here is derived from an EMBL/GenBank/DDBJ whole genome shotgun (WGS) entry which is preliminary data.</text>
</comment>
<dbReference type="InterPro" id="IPR004358">
    <property type="entry name" value="Sig_transdc_His_kin-like_C"/>
</dbReference>
<dbReference type="PANTHER" id="PTHR45453">
    <property type="entry name" value="PHOSPHATE REGULON SENSOR PROTEIN PHOR"/>
    <property type="match status" value="1"/>
</dbReference>
<evidence type="ECO:0000256" key="3">
    <source>
        <dbReference type="ARBA" id="ARBA00012438"/>
    </source>
</evidence>
<dbReference type="AlphaFoldDB" id="A0A0K9GST5"/>
<feature type="transmembrane region" description="Helical" evidence="10">
    <location>
        <begin position="12"/>
        <end position="34"/>
    </location>
</feature>
<keyword evidence="10" id="KW-0472">Membrane</keyword>
<dbReference type="CDD" id="cd00075">
    <property type="entry name" value="HATPase"/>
    <property type="match status" value="1"/>
</dbReference>
<dbReference type="GO" id="GO:0005886">
    <property type="term" value="C:plasma membrane"/>
    <property type="evidence" value="ECO:0007669"/>
    <property type="project" value="TreeGrafter"/>
</dbReference>
<evidence type="ECO:0000256" key="7">
    <source>
        <dbReference type="ARBA" id="ARBA00022777"/>
    </source>
</evidence>
<keyword evidence="4" id="KW-0597">Phosphoprotein</keyword>
<keyword evidence="6" id="KW-0547">Nucleotide-binding</keyword>
<dbReference type="GO" id="GO:0016036">
    <property type="term" value="P:cellular response to phosphate starvation"/>
    <property type="evidence" value="ECO:0007669"/>
    <property type="project" value="TreeGrafter"/>
</dbReference>
<evidence type="ECO:0000256" key="1">
    <source>
        <dbReference type="ARBA" id="ARBA00000085"/>
    </source>
</evidence>
<dbReference type="Gene3D" id="1.10.287.130">
    <property type="match status" value="1"/>
</dbReference>
<evidence type="ECO:0000256" key="5">
    <source>
        <dbReference type="ARBA" id="ARBA00022679"/>
    </source>
</evidence>
<keyword evidence="13" id="KW-1185">Reference proteome</keyword>
<evidence type="ECO:0000313" key="13">
    <source>
        <dbReference type="Proteomes" id="UP000037146"/>
    </source>
</evidence>
<evidence type="ECO:0000256" key="6">
    <source>
        <dbReference type="ARBA" id="ARBA00022741"/>
    </source>
</evidence>
<dbReference type="RefSeq" id="WP_049681045.1">
    <property type="nucleotide sequence ID" value="NZ_LFZW01000001.1"/>
</dbReference>
<dbReference type="SUPFAM" id="SSF55874">
    <property type="entry name" value="ATPase domain of HSP90 chaperone/DNA topoisomerase II/histidine kinase"/>
    <property type="match status" value="1"/>
</dbReference>
<evidence type="ECO:0000256" key="10">
    <source>
        <dbReference type="SAM" id="Phobius"/>
    </source>
</evidence>
<keyword evidence="8" id="KW-0067">ATP-binding</keyword>
<dbReference type="STRING" id="1679170.AC625_09270"/>
<dbReference type="InterPro" id="IPR036097">
    <property type="entry name" value="HisK_dim/P_sf"/>
</dbReference>
<organism evidence="12 13">
    <name type="scientific">Peribacillus loiseleuriae</name>
    <dbReference type="NCBI Taxonomy" id="1679170"/>
    <lineage>
        <taxon>Bacteria</taxon>
        <taxon>Bacillati</taxon>
        <taxon>Bacillota</taxon>
        <taxon>Bacilli</taxon>
        <taxon>Bacillales</taxon>
        <taxon>Bacillaceae</taxon>
        <taxon>Peribacillus</taxon>
    </lineage>
</organism>
<dbReference type="InterPro" id="IPR036890">
    <property type="entry name" value="HATPase_C_sf"/>
</dbReference>
<keyword evidence="10" id="KW-1133">Transmembrane helix</keyword>
<dbReference type="OrthoDB" id="368131at2"/>
<dbReference type="Proteomes" id="UP000037146">
    <property type="component" value="Unassembled WGS sequence"/>
</dbReference>
<dbReference type="SUPFAM" id="SSF47384">
    <property type="entry name" value="Homodimeric domain of signal transducing histidine kinase"/>
    <property type="match status" value="1"/>
</dbReference>
<name>A0A0K9GST5_9BACI</name>
<feature type="transmembrane region" description="Helical" evidence="10">
    <location>
        <begin position="166"/>
        <end position="188"/>
    </location>
</feature>
<evidence type="ECO:0000259" key="11">
    <source>
        <dbReference type="PROSITE" id="PS50109"/>
    </source>
</evidence>
<evidence type="ECO:0000313" key="12">
    <source>
        <dbReference type="EMBL" id="KMY49703.1"/>
    </source>
</evidence>
<dbReference type="InterPro" id="IPR005467">
    <property type="entry name" value="His_kinase_dom"/>
</dbReference>
<evidence type="ECO:0000256" key="8">
    <source>
        <dbReference type="ARBA" id="ARBA00022840"/>
    </source>
</evidence>
<reference evidence="13" key="1">
    <citation type="submission" date="2015-07" db="EMBL/GenBank/DDBJ databases">
        <title>Genome sequencing project for genomic taxonomy and phylogenomics of Bacillus-like bacteria.</title>
        <authorList>
            <person name="Liu B."/>
            <person name="Wang J."/>
            <person name="Zhu Y."/>
            <person name="Liu G."/>
            <person name="Chen Q."/>
            <person name="Chen Z."/>
            <person name="Lan J."/>
            <person name="Che J."/>
            <person name="Ge C."/>
            <person name="Shi H."/>
            <person name="Pan Z."/>
            <person name="Liu X."/>
        </authorList>
    </citation>
    <scope>NUCLEOTIDE SEQUENCE [LARGE SCALE GENOMIC DNA]</scope>
    <source>
        <strain evidence="13">FJAT-27997</strain>
    </source>
</reference>
<dbReference type="Gene3D" id="3.30.565.10">
    <property type="entry name" value="Histidine kinase-like ATPase, C-terminal domain"/>
    <property type="match status" value="1"/>
</dbReference>
<sequence>MKWKLTGRYILSIVLVVILVVFINIFIMFALLIAQSIFNMQIFQGNKTSPEHFARQFQDNINITSNYVTITESGKKALIKKNAWIQILDENGMVVYSFRAPVGIKEKYTPSEIVQTYKYKEINADTTVFVGEKKERANNYSYFIGIENPNLNRYFISYNNRDIYQVIKVVGIVFIIDIFIALLIGYFFSKRLTQPLQILINGIKRLANKDYTVNYESKGVYKDVFNNVNFLSNQLTANEKERKKLEMMREDWIGNISHDIKTPLASIQGYAELIKDPDYHFSLEEIREYAEIIEQKSLYIKEVMEDLNLTTRLKNKALSLNKKTVNIVALLRNIVIDILNDPKYSNRNIVFHVNQEKIPVAIDEILFRRAINNLIYNAIVHNDENVKINVRIEKNKRTHITIKDDGKGIKKEELDRIFDRYYRGTNTGDAHRGSGLGMAIAKDIIQEHNGELTINSEIGHGTTIDIKF</sequence>
<dbReference type="SMART" id="SM00388">
    <property type="entry name" value="HisKA"/>
    <property type="match status" value="1"/>
</dbReference>
<comment type="subcellular location">
    <subcellularLocation>
        <location evidence="2">Membrane</location>
    </subcellularLocation>
</comment>
<dbReference type="PATRIC" id="fig|1679170.3.peg.2042"/>
<dbReference type="PANTHER" id="PTHR45453:SF1">
    <property type="entry name" value="PHOSPHATE REGULON SENSOR PROTEIN PHOR"/>
    <property type="match status" value="1"/>
</dbReference>
<dbReference type="SMART" id="SM00387">
    <property type="entry name" value="HATPase_c"/>
    <property type="match status" value="1"/>
</dbReference>
<accession>A0A0K9GST5</accession>
<proteinExistence type="predicted"/>
<protein>
    <recommendedName>
        <fullName evidence="3">histidine kinase</fullName>
        <ecNumber evidence="3">2.7.13.3</ecNumber>
    </recommendedName>
</protein>
<dbReference type="InterPro" id="IPR050351">
    <property type="entry name" value="BphY/WalK/GraS-like"/>
</dbReference>
<dbReference type="InterPro" id="IPR003594">
    <property type="entry name" value="HATPase_dom"/>
</dbReference>
<dbReference type="Pfam" id="PF02518">
    <property type="entry name" value="HATPase_c"/>
    <property type="match status" value="1"/>
</dbReference>
<dbReference type="PRINTS" id="PR00344">
    <property type="entry name" value="BCTRLSENSOR"/>
</dbReference>
<keyword evidence="10" id="KW-0812">Transmembrane</keyword>
<dbReference type="Pfam" id="PF00512">
    <property type="entry name" value="HisKA"/>
    <property type="match status" value="1"/>
</dbReference>
<dbReference type="EMBL" id="LFZW01000001">
    <property type="protein sequence ID" value="KMY49703.1"/>
    <property type="molecule type" value="Genomic_DNA"/>
</dbReference>
<dbReference type="PROSITE" id="PS50109">
    <property type="entry name" value="HIS_KIN"/>
    <property type="match status" value="1"/>
</dbReference>
<evidence type="ECO:0000256" key="2">
    <source>
        <dbReference type="ARBA" id="ARBA00004370"/>
    </source>
</evidence>
<gene>
    <name evidence="12" type="ORF">AC625_09270</name>
</gene>
<keyword evidence="9" id="KW-0902">Two-component regulatory system</keyword>
<evidence type="ECO:0000256" key="4">
    <source>
        <dbReference type="ARBA" id="ARBA00022553"/>
    </source>
</evidence>
<feature type="domain" description="Histidine kinase" evidence="11">
    <location>
        <begin position="255"/>
        <end position="468"/>
    </location>
</feature>
<dbReference type="GO" id="GO:0004721">
    <property type="term" value="F:phosphoprotein phosphatase activity"/>
    <property type="evidence" value="ECO:0007669"/>
    <property type="project" value="TreeGrafter"/>
</dbReference>
<evidence type="ECO:0000256" key="9">
    <source>
        <dbReference type="ARBA" id="ARBA00023012"/>
    </source>
</evidence>
<dbReference type="CDD" id="cd00082">
    <property type="entry name" value="HisKA"/>
    <property type="match status" value="1"/>
</dbReference>
<dbReference type="Gene3D" id="6.10.340.10">
    <property type="match status" value="1"/>
</dbReference>
<keyword evidence="5" id="KW-0808">Transferase</keyword>